<dbReference type="AlphaFoldDB" id="A0AAI8Z1R5"/>
<evidence type="ECO:0000256" key="1">
    <source>
        <dbReference type="SAM" id="MobiDB-lite"/>
    </source>
</evidence>
<gene>
    <name evidence="2" type="ORF">LECACI_7A006010</name>
</gene>
<dbReference type="EMBL" id="CAVMBE010000041">
    <property type="protein sequence ID" value="CAK4030852.1"/>
    <property type="molecule type" value="Genomic_DNA"/>
</dbReference>
<evidence type="ECO:0000313" key="2">
    <source>
        <dbReference type="EMBL" id="CAK4030852.1"/>
    </source>
</evidence>
<feature type="region of interest" description="Disordered" evidence="1">
    <location>
        <begin position="36"/>
        <end position="224"/>
    </location>
</feature>
<feature type="compositionally biased region" description="Polar residues" evidence="1">
    <location>
        <begin position="36"/>
        <end position="46"/>
    </location>
</feature>
<feature type="compositionally biased region" description="Polar residues" evidence="1">
    <location>
        <begin position="62"/>
        <end position="75"/>
    </location>
</feature>
<comment type="caution">
    <text evidence="2">The sequence shown here is derived from an EMBL/GenBank/DDBJ whole genome shotgun (WGS) entry which is preliminary data.</text>
</comment>
<name>A0AAI8Z1R5_9PEZI</name>
<evidence type="ECO:0000313" key="3">
    <source>
        <dbReference type="Proteomes" id="UP001296104"/>
    </source>
</evidence>
<protein>
    <submittedName>
        <fullName evidence="2">Uncharacterized protein</fullName>
    </submittedName>
</protein>
<organism evidence="2 3">
    <name type="scientific">Lecanosticta acicola</name>
    <dbReference type="NCBI Taxonomy" id="111012"/>
    <lineage>
        <taxon>Eukaryota</taxon>
        <taxon>Fungi</taxon>
        <taxon>Dikarya</taxon>
        <taxon>Ascomycota</taxon>
        <taxon>Pezizomycotina</taxon>
        <taxon>Dothideomycetes</taxon>
        <taxon>Dothideomycetidae</taxon>
        <taxon>Mycosphaerellales</taxon>
        <taxon>Mycosphaerellaceae</taxon>
        <taxon>Lecanosticta</taxon>
    </lineage>
</organism>
<keyword evidence="3" id="KW-1185">Reference proteome</keyword>
<reference evidence="2" key="1">
    <citation type="submission" date="2023-11" db="EMBL/GenBank/DDBJ databases">
        <authorList>
            <person name="Alioto T."/>
            <person name="Alioto T."/>
            <person name="Gomez Garrido J."/>
        </authorList>
    </citation>
    <scope>NUCLEOTIDE SEQUENCE</scope>
</reference>
<proteinExistence type="predicted"/>
<dbReference type="Proteomes" id="UP001296104">
    <property type="component" value="Unassembled WGS sequence"/>
</dbReference>
<accession>A0AAI8Z1R5</accession>
<sequence length="352" mass="38220">MLSKRTFAALGSAEGQLLRTQWLRSGQCARCFHASQQQNAEDNSGAGNDKGTPYNAPKRGPTRQQRSAKISNEISMLQRGPPPSASVSGPDELQGPGSATGTYHAPPQAPTTSAGFMETPQDIVGETGRMGENVSAGREGPNAQGVGRPVRYEDRRGDAPQDTTQLARGARAGSGVEEPSEGGASVLGGGAELNPGHHQEWIARSGRQGSAKQEDSPSPKWNKAEATGLLRKLERERSLGGVAYKPNQGHRRGSLTIAEGTERDRLVDRMRNWIPRWRKTTPPNVIARLVVGRYTGTRRSKDQPVLTKLSSQLKMNSTYLGVDTARFAKKVRELLPLDMVKKKKTQQRQAKQ</sequence>
<feature type="compositionally biased region" description="Basic and acidic residues" evidence="1">
    <location>
        <begin position="150"/>
        <end position="159"/>
    </location>
</feature>